<evidence type="ECO:0000313" key="2">
    <source>
        <dbReference type="Proteomes" id="UP001284601"/>
    </source>
</evidence>
<comment type="caution">
    <text evidence="1">The sequence shown here is derived from an EMBL/GenBank/DDBJ whole genome shotgun (WGS) entry which is preliminary data.</text>
</comment>
<dbReference type="Proteomes" id="UP001284601">
    <property type="component" value="Unassembled WGS sequence"/>
</dbReference>
<sequence length="219" mass="24831">MKVIGVGFGRTGTMSLKQALTDLGAGPCFHMIDLIMGERKARDLPYWVQIADGSPVDWHEVFDGWEATVDWPAASKWREVTAAFPDVPVLLNVRDFDGWYRSVENTILAVKLAARAGELAQDANREQPAPELWGVIERLIWEGDFQGRFEDREWVRTMYDARIEEIRATIPAERLTVWNIGDGWEPLARMLGVAVPSHPFPRLHDTNEFRTEFGLPALA</sequence>
<dbReference type="Pfam" id="PF17784">
    <property type="entry name" value="Sulfotransfer_4"/>
    <property type="match status" value="1"/>
</dbReference>
<proteinExistence type="predicted"/>
<organism evidence="1 2">
    <name type="scientific">Conexibacter stalactiti</name>
    <dbReference type="NCBI Taxonomy" id="1940611"/>
    <lineage>
        <taxon>Bacteria</taxon>
        <taxon>Bacillati</taxon>
        <taxon>Actinomycetota</taxon>
        <taxon>Thermoleophilia</taxon>
        <taxon>Solirubrobacterales</taxon>
        <taxon>Conexibacteraceae</taxon>
        <taxon>Conexibacter</taxon>
    </lineage>
</organism>
<dbReference type="InterPro" id="IPR027417">
    <property type="entry name" value="P-loop_NTPase"/>
</dbReference>
<keyword evidence="2" id="KW-1185">Reference proteome</keyword>
<accession>A0ABU4HU48</accession>
<name>A0ABU4HU48_9ACTN</name>
<dbReference type="SUPFAM" id="SSF52540">
    <property type="entry name" value="P-loop containing nucleoside triphosphate hydrolases"/>
    <property type="match status" value="1"/>
</dbReference>
<dbReference type="Gene3D" id="3.40.50.300">
    <property type="entry name" value="P-loop containing nucleotide triphosphate hydrolases"/>
    <property type="match status" value="1"/>
</dbReference>
<gene>
    <name evidence="1" type="ORF">R7226_20815</name>
</gene>
<reference evidence="2" key="1">
    <citation type="submission" date="2023-07" db="EMBL/GenBank/DDBJ databases">
        <title>Conexibacter stalactiti sp. nov., isolated from stalactites in a lava cave and emended description of the genus Conexibacter.</title>
        <authorList>
            <person name="Lee S.D."/>
        </authorList>
    </citation>
    <scope>NUCLEOTIDE SEQUENCE [LARGE SCALE GENOMIC DNA]</scope>
    <source>
        <strain evidence="2">KCTC 39840</strain>
    </source>
</reference>
<dbReference type="PANTHER" id="PTHR36978">
    <property type="entry name" value="P-LOOP CONTAINING NUCLEOTIDE TRIPHOSPHATE HYDROLASE"/>
    <property type="match status" value="1"/>
</dbReference>
<dbReference type="PANTHER" id="PTHR36978:SF4">
    <property type="entry name" value="P-LOOP CONTAINING NUCLEOSIDE TRIPHOSPHATE HYDROLASE PROTEIN"/>
    <property type="match status" value="1"/>
</dbReference>
<evidence type="ECO:0000313" key="1">
    <source>
        <dbReference type="EMBL" id="MDW5596801.1"/>
    </source>
</evidence>
<protein>
    <submittedName>
        <fullName evidence="1">Sulfotransferase</fullName>
    </submittedName>
</protein>
<dbReference type="EMBL" id="JAWSTH010000065">
    <property type="protein sequence ID" value="MDW5596801.1"/>
    <property type="molecule type" value="Genomic_DNA"/>
</dbReference>
<dbReference type="InterPro" id="IPR040632">
    <property type="entry name" value="Sulfotransfer_4"/>
</dbReference>
<dbReference type="RefSeq" id="WP_318599235.1">
    <property type="nucleotide sequence ID" value="NZ_JAWSTH010000065.1"/>
</dbReference>